<gene>
    <name evidence="2" type="ORF">GCM10010989_03910</name>
</gene>
<feature type="compositionally biased region" description="Basic residues" evidence="1">
    <location>
        <begin position="192"/>
        <end position="203"/>
    </location>
</feature>
<feature type="compositionally biased region" description="Basic and acidic residues" evidence="1">
    <location>
        <begin position="162"/>
        <end position="179"/>
    </location>
</feature>
<feature type="compositionally biased region" description="Basic and acidic residues" evidence="1">
    <location>
        <begin position="204"/>
        <end position="214"/>
    </location>
</feature>
<dbReference type="EMBL" id="BMIO01000001">
    <property type="protein sequence ID" value="GGD33062.1"/>
    <property type="molecule type" value="Genomic_DNA"/>
</dbReference>
<evidence type="ECO:0000313" key="2">
    <source>
        <dbReference type="EMBL" id="GGD33062.1"/>
    </source>
</evidence>
<protein>
    <recommendedName>
        <fullName evidence="4">Terminase small subunit</fullName>
    </recommendedName>
</protein>
<evidence type="ECO:0008006" key="4">
    <source>
        <dbReference type="Google" id="ProtNLM"/>
    </source>
</evidence>
<evidence type="ECO:0000313" key="3">
    <source>
        <dbReference type="Proteomes" id="UP000598997"/>
    </source>
</evidence>
<sequence length="222" mass="25887">MAQGSTPAGRRTPADWKQIFLDTLSCTSNIKAAARAEKVDTGTVYRQRRADPVFAKAWFQALCDGYEILELELVRRLRMGEYESAKTKGKRKYDNANSLRLLIAHKETVSKMRANEQQLDEEEIIASINAKLDLMRERMREASEAEEAMKRPAFLSSRSGKRHEPGLVRERTRDSRDLVAHLSQGWSDNRFHQPRPRHRLRRHPPSDRTRDGTFRRQVQRRF</sequence>
<organism evidence="2 3">
    <name type="scientific">Croceicoccus pelagius</name>
    <dbReference type="NCBI Taxonomy" id="1703341"/>
    <lineage>
        <taxon>Bacteria</taxon>
        <taxon>Pseudomonadati</taxon>
        <taxon>Pseudomonadota</taxon>
        <taxon>Alphaproteobacteria</taxon>
        <taxon>Sphingomonadales</taxon>
        <taxon>Erythrobacteraceae</taxon>
        <taxon>Croceicoccus</taxon>
    </lineage>
</organism>
<comment type="caution">
    <text evidence="2">The sequence shown here is derived from an EMBL/GenBank/DDBJ whole genome shotgun (WGS) entry which is preliminary data.</text>
</comment>
<keyword evidence="3" id="KW-1185">Reference proteome</keyword>
<name>A0A917DFC4_9SPHN</name>
<dbReference type="Proteomes" id="UP000598997">
    <property type="component" value="Unassembled WGS sequence"/>
</dbReference>
<accession>A0A917DFC4</accession>
<reference evidence="2 3" key="1">
    <citation type="journal article" date="2014" name="Int. J. Syst. Evol. Microbiol.">
        <title>Complete genome sequence of Corynebacterium casei LMG S-19264T (=DSM 44701T), isolated from a smear-ripened cheese.</title>
        <authorList>
            <consortium name="US DOE Joint Genome Institute (JGI-PGF)"/>
            <person name="Walter F."/>
            <person name="Albersmeier A."/>
            <person name="Kalinowski J."/>
            <person name="Ruckert C."/>
        </authorList>
    </citation>
    <scope>NUCLEOTIDE SEQUENCE [LARGE SCALE GENOMIC DNA]</scope>
    <source>
        <strain evidence="2 3">CGMCC 1.15358</strain>
    </source>
</reference>
<feature type="region of interest" description="Disordered" evidence="1">
    <location>
        <begin position="143"/>
        <end position="222"/>
    </location>
</feature>
<evidence type="ECO:0000256" key="1">
    <source>
        <dbReference type="SAM" id="MobiDB-lite"/>
    </source>
</evidence>
<dbReference type="AlphaFoldDB" id="A0A917DFC4"/>
<proteinExistence type="predicted"/>
<dbReference type="RefSeq" id="WP_229660263.1">
    <property type="nucleotide sequence ID" value="NZ_BMIO01000001.1"/>
</dbReference>